<sequence>MINFLSPTMRFHSWCRRHREWLRIGLVIVALLFPATILTAAYEGVTWVRYRMMWKAEQQQPLPNHTALVRYRKWVEAHSSRTSKRNDEATLLHSIDCAQGAVMLTAVTFSETGFVVEGRAPNPEAAIAYGEHLKGALKGVVIHAKQDDARTHGATSFRVEGKYTVPADVKTDSHRTSD</sequence>
<dbReference type="Proteomes" id="UP000707138">
    <property type="component" value="Unassembled WGS sequence"/>
</dbReference>
<comment type="caution">
    <text evidence="2">The sequence shown here is derived from an EMBL/GenBank/DDBJ whole genome shotgun (WGS) entry which is preliminary data.</text>
</comment>
<protein>
    <recommendedName>
        <fullName evidence="4">Fimbrial assembly protein</fullName>
    </recommendedName>
</protein>
<dbReference type="RefSeq" id="WP_205087290.1">
    <property type="nucleotide sequence ID" value="NZ_JACJLA010000002.1"/>
</dbReference>
<feature type="transmembrane region" description="Helical" evidence="1">
    <location>
        <begin position="21"/>
        <end position="42"/>
    </location>
</feature>
<accession>A0ABS2GFQ5</accession>
<reference evidence="2 3" key="1">
    <citation type="journal article" date="2021" name="Sci. Rep.">
        <title>The distribution of antibiotic resistance genes in chicken gut microbiota commensals.</title>
        <authorList>
            <person name="Juricova H."/>
            <person name="Matiasovicova J."/>
            <person name="Kubasova T."/>
            <person name="Cejkova D."/>
            <person name="Rychlik I."/>
        </authorList>
    </citation>
    <scope>NUCLEOTIDE SEQUENCE [LARGE SCALE GENOMIC DNA]</scope>
    <source>
        <strain evidence="2 3">An537</strain>
    </source>
</reference>
<organism evidence="2 3">
    <name type="scientific">Veillonella magna</name>
    <dbReference type="NCBI Taxonomy" id="464322"/>
    <lineage>
        <taxon>Bacteria</taxon>
        <taxon>Bacillati</taxon>
        <taxon>Bacillota</taxon>
        <taxon>Negativicutes</taxon>
        <taxon>Veillonellales</taxon>
        <taxon>Veillonellaceae</taxon>
        <taxon>Veillonella</taxon>
    </lineage>
</organism>
<evidence type="ECO:0000313" key="3">
    <source>
        <dbReference type="Proteomes" id="UP000707138"/>
    </source>
</evidence>
<evidence type="ECO:0000256" key="1">
    <source>
        <dbReference type="SAM" id="Phobius"/>
    </source>
</evidence>
<keyword evidence="3" id="KW-1185">Reference proteome</keyword>
<dbReference type="EMBL" id="JACJLA010000002">
    <property type="protein sequence ID" value="MBM6911974.1"/>
    <property type="molecule type" value="Genomic_DNA"/>
</dbReference>
<proteinExistence type="predicted"/>
<keyword evidence="1" id="KW-0812">Transmembrane</keyword>
<keyword evidence="1" id="KW-1133">Transmembrane helix</keyword>
<name>A0ABS2GFQ5_9FIRM</name>
<evidence type="ECO:0000313" key="2">
    <source>
        <dbReference type="EMBL" id="MBM6911974.1"/>
    </source>
</evidence>
<keyword evidence="1" id="KW-0472">Membrane</keyword>
<gene>
    <name evidence="2" type="ORF">H6A01_01350</name>
</gene>
<evidence type="ECO:0008006" key="4">
    <source>
        <dbReference type="Google" id="ProtNLM"/>
    </source>
</evidence>